<reference evidence="1 2" key="1">
    <citation type="submission" date="2021-04" db="EMBL/GenBank/DDBJ databases">
        <authorList>
            <person name="Bliznina A."/>
        </authorList>
    </citation>
    <scope>NUCLEOTIDE SEQUENCE [LARGE SCALE GENOMIC DNA]</scope>
</reference>
<sequence length="225" mass="23508">MADTENRENSSDEFEDLKDEAIDKAIDKGLGAFSKWVEEKMKENEQHVEKSWGGSESHGSVKLESNIGSAEITIDENHASAQTSANPFIATASAQAAVKKFGANTKVLKIVEANVDGDLFKAEAGANYEAPKGQLGDFQASARAGKITAGVDYIPGASASASVLEAGARAGFGYEFTGYEAGASLAEVQAGPFALRAGFKFGVAIKRGVPEVHAGPITTPGCFIM</sequence>
<evidence type="ECO:0000313" key="2">
    <source>
        <dbReference type="Proteomes" id="UP001158576"/>
    </source>
</evidence>
<keyword evidence="2" id="KW-1185">Reference proteome</keyword>
<proteinExistence type="predicted"/>
<accession>A0ABN7SM44</accession>
<name>A0ABN7SM44_OIKDI</name>
<dbReference type="EMBL" id="OU015566">
    <property type="protein sequence ID" value="CAG5103906.1"/>
    <property type="molecule type" value="Genomic_DNA"/>
</dbReference>
<protein>
    <submittedName>
        <fullName evidence="1">Oidioi.mRNA.OKI2018_I69.chr1.g995.t1.cds</fullName>
    </submittedName>
</protein>
<evidence type="ECO:0000313" key="1">
    <source>
        <dbReference type="EMBL" id="CAG5103906.1"/>
    </source>
</evidence>
<organism evidence="1 2">
    <name type="scientific">Oikopleura dioica</name>
    <name type="common">Tunicate</name>
    <dbReference type="NCBI Taxonomy" id="34765"/>
    <lineage>
        <taxon>Eukaryota</taxon>
        <taxon>Metazoa</taxon>
        <taxon>Chordata</taxon>
        <taxon>Tunicata</taxon>
        <taxon>Appendicularia</taxon>
        <taxon>Copelata</taxon>
        <taxon>Oikopleuridae</taxon>
        <taxon>Oikopleura</taxon>
    </lineage>
</organism>
<dbReference type="Proteomes" id="UP001158576">
    <property type="component" value="Chromosome 1"/>
</dbReference>
<gene>
    <name evidence="1" type="ORF">OKIOD_LOCUS9760</name>
</gene>